<reference evidence="1" key="1">
    <citation type="submission" date="2018-06" db="EMBL/GenBank/DDBJ databases">
        <authorList>
            <person name="Zhirakovskaya E."/>
        </authorList>
    </citation>
    <scope>NUCLEOTIDE SEQUENCE</scope>
</reference>
<dbReference type="EMBL" id="UOFP01000316">
    <property type="protein sequence ID" value="VAW90248.1"/>
    <property type="molecule type" value="Genomic_DNA"/>
</dbReference>
<dbReference type="AlphaFoldDB" id="A0A3B0ZA12"/>
<sequence length="121" mass="13481">MNRYWLIILLAVAIVATAQAEPPAGHPSVGQAHDHLQLPAGELLSHRGQVLQSIPSNDYLYLEVAKEAGGTLWLAAPRTVVPIHSYIRYGDGVVVKNFFSRKHKRTFDELMFVDHIQQLGN</sequence>
<protein>
    <submittedName>
        <fullName evidence="1">Uncharacterized protein</fullName>
    </submittedName>
</protein>
<organism evidence="1">
    <name type="scientific">hydrothermal vent metagenome</name>
    <dbReference type="NCBI Taxonomy" id="652676"/>
    <lineage>
        <taxon>unclassified sequences</taxon>
        <taxon>metagenomes</taxon>
        <taxon>ecological metagenomes</taxon>
    </lineage>
</organism>
<evidence type="ECO:0000313" key="1">
    <source>
        <dbReference type="EMBL" id="VAW90248.1"/>
    </source>
</evidence>
<gene>
    <name evidence="1" type="ORF">MNBD_GAMMA18-2316</name>
</gene>
<name>A0A3B0ZA12_9ZZZZ</name>
<accession>A0A3B0ZA12</accession>
<proteinExistence type="predicted"/>